<keyword evidence="8" id="KW-1185">Reference proteome</keyword>
<feature type="transmembrane region" description="Helical" evidence="6">
    <location>
        <begin position="73"/>
        <end position="95"/>
    </location>
</feature>
<evidence type="ECO:0000313" key="8">
    <source>
        <dbReference type="Proteomes" id="UP001251528"/>
    </source>
</evidence>
<organism evidence="7 8">
    <name type="scientific">Conoideocrella luteorostrata</name>
    <dbReference type="NCBI Taxonomy" id="1105319"/>
    <lineage>
        <taxon>Eukaryota</taxon>
        <taxon>Fungi</taxon>
        <taxon>Dikarya</taxon>
        <taxon>Ascomycota</taxon>
        <taxon>Pezizomycotina</taxon>
        <taxon>Sordariomycetes</taxon>
        <taxon>Hypocreomycetidae</taxon>
        <taxon>Hypocreales</taxon>
        <taxon>Clavicipitaceae</taxon>
        <taxon>Conoideocrella</taxon>
    </lineage>
</organism>
<feature type="transmembrane region" description="Helical" evidence="6">
    <location>
        <begin position="461"/>
        <end position="479"/>
    </location>
</feature>
<name>A0AAJ0CGA5_9HYPO</name>
<keyword evidence="4 6" id="KW-1133">Transmembrane helix</keyword>
<evidence type="ECO:0000256" key="6">
    <source>
        <dbReference type="SAM" id="Phobius"/>
    </source>
</evidence>
<feature type="transmembrane region" description="Helical" evidence="6">
    <location>
        <begin position="499"/>
        <end position="517"/>
    </location>
</feature>
<dbReference type="GO" id="GO:0022857">
    <property type="term" value="F:transmembrane transporter activity"/>
    <property type="evidence" value="ECO:0007669"/>
    <property type="project" value="InterPro"/>
</dbReference>
<dbReference type="Gene3D" id="1.20.1740.10">
    <property type="entry name" value="Amino acid/polyamine transporter I"/>
    <property type="match status" value="1"/>
</dbReference>
<evidence type="ECO:0008006" key="9">
    <source>
        <dbReference type="Google" id="ProtNLM"/>
    </source>
</evidence>
<dbReference type="GO" id="GO:0016020">
    <property type="term" value="C:membrane"/>
    <property type="evidence" value="ECO:0007669"/>
    <property type="project" value="UniProtKB-SubCell"/>
</dbReference>
<evidence type="ECO:0000313" key="7">
    <source>
        <dbReference type="EMBL" id="KAK2592022.1"/>
    </source>
</evidence>
<comment type="caution">
    <text evidence="7">The sequence shown here is derived from an EMBL/GenBank/DDBJ whole genome shotgun (WGS) entry which is preliminary data.</text>
</comment>
<evidence type="ECO:0000256" key="4">
    <source>
        <dbReference type="ARBA" id="ARBA00022989"/>
    </source>
</evidence>
<feature type="transmembrane region" description="Helical" evidence="6">
    <location>
        <begin position="217"/>
        <end position="237"/>
    </location>
</feature>
<dbReference type="PIRSF" id="PIRSF006060">
    <property type="entry name" value="AA_transporter"/>
    <property type="match status" value="1"/>
</dbReference>
<dbReference type="InterPro" id="IPR002293">
    <property type="entry name" value="AA/rel_permease1"/>
</dbReference>
<evidence type="ECO:0000256" key="1">
    <source>
        <dbReference type="ARBA" id="ARBA00004141"/>
    </source>
</evidence>
<gene>
    <name evidence="7" type="ORF">QQS21_010293</name>
</gene>
<keyword evidence="5 6" id="KW-0472">Membrane</keyword>
<feature type="transmembrane region" description="Helical" evidence="6">
    <location>
        <begin position="328"/>
        <end position="353"/>
    </location>
</feature>
<feature type="transmembrane region" description="Helical" evidence="6">
    <location>
        <begin position="365"/>
        <end position="393"/>
    </location>
</feature>
<feature type="transmembrane region" description="Helical" evidence="6">
    <location>
        <begin position="107"/>
        <end position="127"/>
    </location>
</feature>
<keyword evidence="3 6" id="KW-0812">Transmembrane</keyword>
<feature type="transmembrane region" description="Helical" evidence="6">
    <location>
        <begin position="180"/>
        <end position="205"/>
    </location>
</feature>
<dbReference type="AlphaFoldDB" id="A0AAJ0CGA5"/>
<dbReference type="Pfam" id="PF13520">
    <property type="entry name" value="AA_permease_2"/>
    <property type="match status" value="1"/>
</dbReference>
<sequence length="568" mass="62635">MENTRKYHGNETSDSVAADKQVHCRADEMGQADDGWQGDDGTGLDADLQTGFTANDRRDMQRMGKKQQFRRNFRMMSTIGFTICVTGTWIILLTSNTQGLTAGGMSGLFWSLVWSHFGQFFIVLSLAEMASMAPTAGGQYHWVSEFAPPKYQKILSYLSGTFPARNQTLRVFRNLTQSGWLSTVSWQSIVALDAFLIGSIIQGMITLNDDTYSPTRWQGTLLVFVSVIGVSLFNVFAAKHLPLAEGTFVTLYIFSFFPVIVTLLVLAPKQSASEVFAHFTDNGAGWPSIAMTVMVGQVSSMFVVLGSDSVAHMAEEIKDAGIVVPRSMVWSFLLNVPFTFGLLLTFLFCIGDVKEALGSKTGFPFIYVFQTVTGSIGATNGLTVVVLVLLTMITISSLASTSRQTFAFARDRGLPFSSWLGAVHPSWHVPVNSVFFTCAYSMAFALINIGSTVAFNAMLSLSTVALMATYVVSVGCVTLKRIRGEPLPRCRWSLGRYGLAVNILALMYSCWSFFWSFWPNSHDITVENFNWACVLFVGLMGLSCVLYFVQARHVYDGPVVKVEGHKER</sequence>
<evidence type="ECO:0000256" key="3">
    <source>
        <dbReference type="ARBA" id="ARBA00022692"/>
    </source>
</evidence>
<feature type="transmembrane region" description="Helical" evidence="6">
    <location>
        <begin position="434"/>
        <end position="455"/>
    </location>
</feature>
<reference evidence="7" key="1">
    <citation type="submission" date="2023-06" db="EMBL/GenBank/DDBJ databases">
        <title>Conoideocrella luteorostrata (Hypocreales: Clavicipitaceae), a potential biocontrol fungus for elongate hemlock scale in United States Christmas tree production areas.</title>
        <authorList>
            <person name="Barrett H."/>
            <person name="Lovett B."/>
            <person name="Macias A.M."/>
            <person name="Stajich J.E."/>
            <person name="Kasson M.T."/>
        </authorList>
    </citation>
    <scope>NUCLEOTIDE SEQUENCE</scope>
    <source>
        <strain evidence="7">ARSEF 14590</strain>
    </source>
</reference>
<dbReference type="EMBL" id="JASWJB010000294">
    <property type="protein sequence ID" value="KAK2592022.1"/>
    <property type="molecule type" value="Genomic_DNA"/>
</dbReference>
<accession>A0AAJ0CGA5</accession>
<proteinExistence type="predicted"/>
<dbReference type="PANTHER" id="PTHR45649">
    <property type="entry name" value="AMINO-ACID PERMEASE BAT1"/>
    <property type="match status" value="1"/>
</dbReference>
<comment type="subcellular location">
    <subcellularLocation>
        <location evidence="1">Membrane</location>
        <topology evidence="1">Multi-pass membrane protein</topology>
    </subcellularLocation>
</comment>
<feature type="transmembrane region" description="Helical" evidence="6">
    <location>
        <begin position="529"/>
        <end position="549"/>
    </location>
</feature>
<keyword evidence="2" id="KW-0813">Transport</keyword>
<dbReference type="PANTHER" id="PTHR45649:SF4">
    <property type="entry name" value="TRANSPORTER, PUTATIVE (EUROFUNG)-RELATED"/>
    <property type="match status" value="1"/>
</dbReference>
<evidence type="ECO:0000256" key="2">
    <source>
        <dbReference type="ARBA" id="ARBA00022448"/>
    </source>
</evidence>
<evidence type="ECO:0000256" key="5">
    <source>
        <dbReference type="ARBA" id="ARBA00023136"/>
    </source>
</evidence>
<dbReference type="Proteomes" id="UP001251528">
    <property type="component" value="Unassembled WGS sequence"/>
</dbReference>
<feature type="transmembrane region" description="Helical" evidence="6">
    <location>
        <begin position="288"/>
        <end position="307"/>
    </location>
</feature>
<feature type="transmembrane region" description="Helical" evidence="6">
    <location>
        <begin position="249"/>
        <end position="268"/>
    </location>
</feature>
<protein>
    <recommendedName>
        <fullName evidence="9">Amino acid transporter</fullName>
    </recommendedName>
</protein>